<keyword evidence="2 3" id="KW-0732">Signal</keyword>
<evidence type="ECO:0000256" key="3">
    <source>
        <dbReference type="SAM" id="SignalP"/>
    </source>
</evidence>
<evidence type="ECO:0000256" key="1">
    <source>
        <dbReference type="ARBA" id="ARBA00010062"/>
    </source>
</evidence>
<dbReference type="CDD" id="cd06329">
    <property type="entry name" value="PBP1_SBP-like"/>
    <property type="match status" value="1"/>
</dbReference>
<dbReference type="SUPFAM" id="SSF53822">
    <property type="entry name" value="Periplasmic binding protein-like I"/>
    <property type="match status" value="1"/>
</dbReference>
<reference evidence="5 6" key="1">
    <citation type="submission" date="2018-09" db="EMBL/GenBank/DDBJ databases">
        <title>Acidovorax cavernicola nov. sp. isolated from Gruta de las Maravillas (Aracena, Spain).</title>
        <authorList>
            <person name="Jurado V."/>
            <person name="Gutierrez-Patricio S."/>
            <person name="Gonzalez-Pimentel J.L."/>
            <person name="Miller A.Z."/>
            <person name="Laiz L."/>
            <person name="Saiz-Jimenez C."/>
        </authorList>
    </citation>
    <scope>NUCLEOTIDE SEQUENCE [LARGE SCALE GENOMIC DNA]</scope>
    <source>
        <strain evidence="5 6">1011MAR4D40.2</strain>
    </source>
</reference>
<gene>
    <name evidence="5" type="ORF">D3H34_02410</name>
</gene>
<feature type="chain" id="PRO_5040882169" evidence="3">
    <location>
        <begin position="23"/>
        <end position="413"/>
    </location>
</feature>
<dbReference type="InterPro" id="IPR028082">
    <property type="entry name" value="Peripla_BP_I"/>
</dbReference>
<dbReference type="EMBL" id="QXMN01000001">
    <property type="protein sequence ID" value="RIX85401.1"/>
    <property type="molecule type" value="Genomic_DNA"/>
</dbReference>
<dbReference type="InterPro" id="IPR028081">
    <property type="entry name" value="Leu-bd"/>
</dbReference>
<feature type="domain" description="Leucine-binding protein" evidence="4">
    <location>
        <begin position="27"/>
        <end position="372"/>
    </location>
</feature>
<proteinExistence type="inferred from homology"/>
<name>A0A9X8D9M1_9BURK</name>
<organism evidence="5 6">
    <name type="scientific">Acidovorax cavernicola</name>
    <dbReference type="NCBI Taxonomy" id="1675792"/>
    <lineage>
        <taxon>Bacteria</taxon>
        <taxon>Pseudomonadati</taxon>
        <taxon>Pseudomonadota</taxon>
        <taxon>Betaproteobacteria</taxon>
        <taxon>Burkholderiales</taxon>
        <taxon>Comamonadaceae</taxon>
        <taxon>Acidovorax</taxon>
    </lineage>
</organism>
<accession>A0A9X8D9M1</accession>
<dbReference type="AlphaFoldDB" id="A0A9X8D9M1"/>
<evidence type="ECO:0000313" key="6">
    <source>
        <dbReference type="Proteomes" id="UP000265619"/>
    </source>
</evidence>
<evidence type="ECO:0000256" key="2">
    <source>
        <dbReference type="ARBA" id="ARBA00022729"/>
    </source>
</evidence>
<keyword evidence="6" id="KW-1185">Reference proteome</keyword>
<evidence type="ECO:0000259" key="4">
    <source>
        <dbReference type="Pfam" id="PF13458"/>
    </source>
</evidence>
<evidence type="ECO:0000313" key="5">
    <source>
        <dbReference type="EMBL" id="RIX85401.1"/>
    </source>
</evidence>
<protein>
    <submittedName>
        <fullName evidence="5">Branched-chain amino acid ABC transporter substrate-binding protein</fullName>
    </submittedName>
</protein>
<dbReference type="PANTHER" id="PTHR30483">
    <property type="entry name" value="LEUCINE-SPECIFIC-BINDING PROTEIN"/>
    <property type="match status" value="1"/>
</dbReference>
<comment type="caution">
    <text evidence="5">The sequence shown here is derived from an EMBL/GenBank/DDBJ whole genome shotgun (WGS) entry which is preliminary data.</text>
</comment>
<feature type="signal peptide" evidence="3">
    <location>
        <begin position="1"/>
        <end position="22"/>
    </location>
</feature>
<dbReference type="RefSeq" id="WP_119551830.1">
    <property type="nucleotide sequence ID" value="NZ_QXMN01000001.1"/>
</dbReference>
<dbReference type="InterPro" id="IPR051010">
    <property type="entry name" value="BCAA_transport"/>
</dbReference>
<dbReference type="Proteomes" id="UP000265619">
    <property type="component" value="Unassembled WGS sequence"/>
</dbReference>
<dbReference type="Gene3D" id="3.40.50.2300">
    <property type="match status" value="2"/>
</dbReference>
<comment type="similarity">
    <text evidence="1">Belongs to the leucine-binding protein family.</text>
</comment>
<dbReference type="Pfam" id="PF13458">
    <property type="entry name" value="Peripla_BP_6"/>
    <property type="match status" value="1"/>
</dbReference>
<dbReference type="PANTHER" id="PTHR30483:SF37">
    <property type="entry name" value="ABC TRANSPORTER SUBSTRATE-BINDING PROTEIN"/>
    <property type="match status" value="1"/>
</dbReference>
<sequence length="413" mass="45249">MKFALKIATAAVLAASATGALAQKGETVKIAWLDPLSGLMAAVGTNQLKTFQFLAEEFNKKNAAGVKFEVIGIDNKLSPQETTAALRSAMDQGARYVVQGNGSGPALAIMDALEKHNARNPGKEVVYFNYAAVDPDLTNSKCSYWHFRLDADTSMKMEALTTFMKDQPEIKKVYLINQNYSHGQQVAKYAKENLKSKRPDVQIVGDDLHPLAQVRDFAPYIAKIKASGADTVITGNWGSDLALLIKSANDSGLNVKFYTYYAVTNGTPTAMGAASDGKVYMVGYSHYNAPGPIAPMMGEFKKRFNEDLYTTSPYTVYAMLAEAFVRTKSTDPVKVAAAMEGMKFKSFNGDVEMRKTDHQLQQGLWITRWQKADAKNPYSPENTGYTLAPVKYYEPYVSSTPTSCQMKRPGGAS</sequence>
<dbReference type="OrthoDB" id="5289062at2"/>